<keyword evidence="3" id="KW-1185">Reference proteome</keyword>
<protein>
    <submittedName>
        <fullName evidence="2">Uncharacterized protein</fullName>
    </submittedName>
</protein>
<dbReference type="AlphaFoldDB" id="A0A484KGS6"/>
<feature type="non-terminal residue" evidence="2">
    <location>
        <position position="1"/>
    </location>
</feature>
<dbReference type="Proteomes" id="UP000595140">
    <property type="component" value="Unassembled WGS sequence"/>
</dbReference>
<feature type="compositionally biased region" description="Basic and acidic residues" evidence="1">
    <location>
        <begin position="56"/>
        <end position="66"/>
    </location>
</feature>
<feature type="region of interest" description="Disordered" evidence="1">
    <location>
        <begin position="30"/>
        <end position="66"/>
    </location>
</feature>
<feature type="compositionally biased region" description="Basic residues" evidence="1">
    <location>
        <begin position="30"/>
        <end position="40"/>
    </location>
</feature>
<accession>A0A484KGS6</accession>
<evidence type="ECO:0000313" key="2">
    <source>
        <dbReference type="EMBL" id="VFQ63114.1"/>
    </source>
</evidence>
<reference evidence="2 3" key="1">
    <citation type="submission" date="2018-04" db="EMBL/GenBank/DDBJ databases">
        <authorList>
            <person name="Vogel A."/>
        </authorList>
    </citation>
    <scope>NUCLEOTIDE SEQUENCE [LARGE SCALE GENOMIC DNA]</scope>
</reference>
<evidence type="ECO:0000256" key="1">
    <source>
        <dbReference type="SAM" id="MobiDB-lite"/>
    </source>
</evidence>
<gene>
    <name evidence="2" type="ORF">CCAM_LOCUS4890</name>
</gene>
<organism evidence="2 3">
    <name type="scientific">Cuscuta campestris</name>
    <dbReference type="NCBI Taxonomy" id="132261"/>
    <lineage>
        <taxon>Eukaryota</taxon>
        <taxon>Viridiplantae</taxon>
        <taxon>Streptophyta</taxon>
        <taxon>Embryophyta</taxon>
        <taxon>Tracheophyta</taxon>
        <taxon>Spermatophyta</taxon>
        <taxon>Magnoliopsida</taxon>
        <taxon>eudicotyledons</taxon>
        <taxon>Gunneridae</taxon>
        <taxon>Pentapetalae</taxon>
        <taxon>asterids</taxon>
        <taxon>lamiids</taxon>
        <taxon>Solanales</taxon>
        <taxon>Convolvulaceae</taxon>
        <taxon>Cuscuteae</taxon>
        <taxon>Cuscuta</taxon>
        <taxon>Cuscuta subgen. Grammica</taxon>
        <taxon>Cuscuta sect. Cleistogrammica</taxon>
    </lineage>
</organism>
<evidence type="ECO:0000313" key="3">
    <source>
        <dbReference type="Proteomes" id="UP000595140"/>
    </source>
</evidence>
<dbReference type="EMBL" id="OOIL02000267">
    <property type="protein sequence ID" value="VFQ63114.1"/>
    <property type="molecule type" value="Genomic_DNA"/>
</dbReference>
<proteinExistence type="predicted"/>
<sequence>IAGGNRRWKGEAAADAAGEQGVWLRLARKKQSRRLARKNRRSLEEVTGGMGGNPDIRGELERATNG</sequence>
<name>A0A484KGS6_9ASTE</name>